<keyword evidence="2" id="KW-0812">Transmembrane</keyword>
<dbReference type="EMBL" id="UINC01088797">
    <property type="protein sequence ID" value="SVC39335.1"/>
    <property type="molecule type" value="Genomic_DNA"/>
</dbReference>
<gene>
    <name evidence="3" type="ORF">METZ01_LOCUS292189</name>
</gene>
<evidence type="ECO:0000256" key="1">
    <source>
        <dbReference type="SAM" id="MobiDB-lite"/>
    </source>
</evidence>
<feature type="non-terminal residue" evidence="3">
    <location>
        <position position="1"/>
    </location>
</feature>
<keyword evidence="2" id="KW-0472">Membrane</keyword>
<accession>A0A382LUC7</accession>
<sequence>VSDIRFIIIGSSLIFAGIIILSVFGSQFDEITLQAEFSKCYEYHEDTPPTEIDCEDAIENKLIFFALVSALIACGILAMIKGIRGRWDQDVKPEDMVGSSGSFDTRNDPKDSSSDKSD</sequence>
<feature type="transmembrane region" description="Helical" evidence="2">
    <location>
        <begin position="7"/>
        <end position="28"/>
    </location>
</feature>
<proteinExistence type="predicted"/>
<feature type="transmembrane region" description="Helical" evidence="2">
    <location>
        <begin position="62"/>
        <end position="80"/>
    </location>
</feature>
<evidence type="ECO:0000256" key="2">
    <source>
        <dbReference type="SAM" id="Phobius"/>
    </source>
</evidence>
<evidence type="ECO:0000313" key="3">
    <source>
        <dbReference type="EMBL" id="SVC39335.1"/>
    </source>
</evidence>
<dbReference type="AlphaFoldDB" id="A0A382LUC7"/>
<reference evidence="3" key="1">
    <citation type="submission" date="2018-05" db="EMBL/GenBank/DDBJ databases">
        <authorList>
            <person name="Lanie J.A."/>
            <person name="Ng W.-L."/>
            <person name="Kazmierczak K.M."/>
            <person name="Andrzejewski T.M."/>
            <person name="Davidsen T.M."/>
            <person name="Wayne K.J."/>
            <person name="Tettelin H."/>
            <person name="Glass J.I."/>
            <person name="Rusch D."/>
            <person name="Podicherti R."/>
            <person name="Tsui H.-C.T."/>
            <person name="Winkler M.E."/>
        </authorList>
    </citation>
    <scope>NUCLEOTIDE SEQUENCE</scope>
</reference>
<feature type="region of interest" description="Disordered" evidence="1">
    <location>
        <begin position="91"/>
        <end position="118"/>
    </location>
</feature>
<keyword evidence="2" id="KW-1133">Transmembrane helix</keyword>
<organism evidence="3">
    <name type="scientific">marine metagenome</name>
    <dbReference type="NCBI Taxonomy" id="408172"/>
    <lineage>
        <taxon>unclassified sequences</taxon>
        <taxon>metagenomes</taxon>
        <taxon>ecological metagenomes</taxon>
    </lineage>
</organism>
<protein>
    <submittedName>
        <fullName evidence="3">Uncharacterized protein</fullName>
    </submittedName>
</protein>
<name>A0A382LUC7_9ZZZZ</name>
<feature type="compositionally biased region" description="Basic and acidic residues" evidence="1">
    <location>
        <begin position="105"/>
        <end position="118"/>
    </location>
</feature>